<protein>
    <submittedName>
        <fullName evidence="1">Uncharacterized protein</fullName>
    </submittedName>
</protein>
<reference evidence="1" key="1">
    <citation type="submission" date="2014-09" db="EMBL/GenBank/DDBJ databases">
        <authorList>
            <person name="Magalhaes I.L.F."/>
            <person name="Oliveira U."/>
            <person name="Santos F.R."/>
            <person name="Vidigal T.H.D.A."/>
            <person name="Brescovit A.D."/>
            <person name="Santos A.J."/>
        </authorList>
    </citation>
    <scope>NUCLEOTIDE SEQUENCE</scope>
    <source>
        <tissue evidence="1">Shoot tissue taken approximately 20 cm above the soil surface</tissue>
    </source>
</reference>
<accession>A0A0A9ALR6</accession>
<sequence length="32" mass="3726">MLTVSIKQPSKFLCSELSLMETEDSEVLQYFE</sequence>
<dbReference type="AlphaFoldDB" id="A0A0A9ALR6"/>
<evidence type="ECO:0000313" key="1">
    <source>
        <dbReference type="EMBL" id="JAD52604.1"/>
    </source>
</evidence>
<proteinExistence type="predicted"/>
<reference evidence="1" key="2">
    <citation type="journal article" date="2015" name="Data Brief">
        <title>Shoot transcriptome of the giant reed, Arundo donax.</title>
        <authorList>
            <person name="Barrero R.A."/>
            <person name="Guerrero F.D."/>
            <person name="Moolhuijzen P."/>
            <person name="Goolsby J.A."/>
            <person name="Tidwell J."/>
            <person name="Bellgard S.E."/>
            <person name="Bellgard M.I."/>
        </authorList>
    </citation>
    <scope>NUCLEOTIDE SEQUENCE</scope>
    <source>
        <tissue evidence="1">Shoot tissue taken approximately 20 cm above the soil surface</tissue>
    </source>
</reference>
<organism evidence="1">
    <name type="scientific">Arundo donax</name>
    <name type="common">Giant reed</name>
    <name type="synonym">Donax arundinaceus</name>
    <dbReference type="NCBI Taxonomy" id="35708"/>
    <lineage>
        <taxon>Eukaryota</taxon>
        <taxon>Viridiplantae</taxon>
        <taxon>Streptophyta</taxon>
        <taxon>Embryophyta</taxon>
        <taxon>Tracheophyta</taxon>
        <taxon>Spermatophyta</taxon>
        <taxon>Magnoliopsida</taxon>
        <taxon>Liliopsida</taxon>
        <taxon>Poales</taxon>
        <taxon>Poaceae</taxon>
        <taxon>PACMAD clade</taxon>
        <taxon>Arundinoideae</taxon>
        <taxon>Arundineae</taxon>
        <taxon>Arundo</taxon>
    </lineage>
</organism>
<name>A0A0A9ALR6_ARUDO</name>
<dbReference type="EMBL" id="GBRH01245291">
    <property type="protein sequence ID" value="JAD52604.1"/>
    <property type="molecule type" value="Transcribed_RNA"/>
</dbReference>